<proteinExistence type="predicted"/>
<sequence>MRRVKSETTAFSKRTALVILWEVGMSVKPRKRRQWPLLACACILAAGVVIFIGDSPFGTLTSSKKEAADIVVATPVPTPTPREALEFRMLDLDRGWVKYADGMAHTSDGGAHWQEMTSTEALPTDEGAAVNGLEAITKLLSLENGAGSVANGATGASTLTSTGMPSVDSVTLNGTMYDVKQSQFVTPKIGWALLPSTTNSKSPLVLTVDGGQSWIDGMTEDAKVVMQGVKAHLAELKAEAALYKDDAGAKAVMGASWKLIPDQASPGDIVLLRQKEPGSIAWQGKTYTLQPYEAGYFTYLPIPMGTKAGTYPIGDQTLTIKAKKFETQYLKVTEQMEDMKQDTARINADQKKIDLARSKSEPKFLFSGPFVKPIEGILTTPYGYTRYVNGKYDSAHMALDLAAKEGTPIKATNDGVVALAELLYLTGNSIYIDHGMGLFSQYAHLSELRVKPGDRVKQGDIIGLVGTTGFSTGPHLHFTFWAHNIQANPDLFFNTTPFQWGK</sequence>
<accession>A0A198ARZ8</accession>
<evidence type="ECO:0000259" key="3">
    <source>
        <dbReference type="Pfam" id="PF01551"/>
    </source>
</evidence>
<dbReference type="Pfam" id="PF01551">
    <property type="entry name" value="Peptidase_M23"/>
    <property type="match status" value="1"/>
</dbReference>
<name>A0A198ARZ8_9BACL</name>
<dbReference type="SUPFAM" id="SSF110296">
    <property type="entry name" value="Oligoxyloglucan reducing end-specific cellobiohydrolase"/>
    <property type="match status" value="1"/>
</dbReference>
<dbReference type="PANTHER" id="PTHR21666">
    <property type="entry name" value="PEPTIDASE-RELATED"/>
    <property type="match status" value="1"/>
</dbReference>
<evidence type="ECO:0000313" key="5">
    <source>
        <dbReference type="Proteomes" id="UP000078454"/>
    </source>
</evidence>
<protein>
    <recommendedName>
        <fullName evidence="3">M23ase beta-sheet core domain-containing protein</fullName>
    </recommendedName>
</protein>
<keyword evidence="5" id="KW-1185">Reference proteome</keyword>
<feature type="transmembrane region" description="Helical" evidence="2">
    <location>
        <begin position="35"/>
        <end position="53"/>
    </location>
</feature>
<keyword evidence="2" id="KW-0812">Transmembrane</keyword>
<feature type="domain" description="M23ase beta-sheet core" evidence="3">
    <location>
        <begin position="395"/>
        <end position="489"/>
    </location>
</feature>
<dbReference type="STRING" id="1850517.A8708_08415"/>
<dbReference type="AlphaFoldDB" id="A0A198ARZ8"/>
<gene>
    <name evidence="4" type="ORF">A8708_08415</name>
</gene>
<dbReference type="InterPro" id="IPR050570">
    <property type="entry name" value="Cell_wall_metabolism_enzyme"/>
</dbReference>
<evidence type="ECO:0000256" key="1">
    <source>
        <dbReference type="ARBA" id="ARBA00022729"/>
    </source>
</evidence>
<organism evidence="4 5">
    <name type="scientific">Paenibacillus oryzisoli</name>
    <dbReference type="NCBI Taxonomy" id="1850517"/>
    <lineage>
        <taxon>Bacteria</taxon>
        <taxon>Bacillati</taxon>
        <taxon>Bacillota</taxon>
        <taxon>Bacilli</taxon>
        <taxon>Bacillales</taxon>
        <taxon>Paenibacillaceae</taxon>
        <taxon>Paenibacillus</taxon>
    </lineage>
</organism>
<dbReference type="Gene3D" id="2.70.70.10">
    <property type="entry name" value="Glucose Permease (Domain IIA)"/>
    <property type="match status" value="1"/>
</dbReference>
<comment type="caution">
    <text evidence="4">The sequence shown here is derived from an EMBL/GenBank/DDBJ whole genome shotgun (WGS) entry which is preliminary data.</text>
</comment>
<keyword evidence="2" id="KW-0472">Membrane</keyword>
<dbReference type="InterPro" id="IPR016047">
    <property type="entry name" value="M23ase_b-sheet_dom"/>
</dbReference>
<dbReference type="PANTHER" id="PTHR21666:SF289">
    <property type="entry name" value="L-ALA--D-GLU ENDOPEPTIDASE"/>
    <property type="match status" value="1"/>
</dbReference>
<keyword evidence="1" id="KW-0732">Signal</keyword>
<keyword evidence="2" id="KW-1133">Transmembrane helix</keyword>
<dbReference type="InterPro" id="IPR011055">
    <property type="entry name" value="Dup_hybrid_motif"/>
</dbReference>
<dbReference type="SUPFAM" id="SSF51261">
    <property type="entry name" value="Duplicated hybrid motif"/>
    <property type="match status" value="1"/>
</dbReference>
<evidence type="ECO:0000313" key="4">
    <source>
        <dbReference type="EMBL" id="OAS23865.1"/>
    </source>
</evidence>
<dbReference type="Proteomes" id="UP000078454">
    <property type="component" value="Unassembled WGS sequence"/>
</dbReference>
<dbReference type="EMBL" id="LYPB01000035">
    <property type="protein sequence ID" value="OAS23865.1"/>
    <property type="molecule type" value="Genomic_DNA"/>
</dbReference>
<reference evidence="4 5" key="1">
    <citation type="submission" date="2016-05" db="EMBL/GenBank/DDBJ databases">
        <title>Paenibacillus sp. 1ZS3-15 nov., isolated from the rhizosphere soil.</title>
        <authorList>
            <person name="Zhang X.X."/>
            <person name="Zhang J."/>
        </authorList>
    </citation>
    <scope>NUCLEOTIDE SEQUENCE [LARGE SCALE GENOMIC DNA]</scope>
    <source>
        <strain evidence="4 5">1ZS3-15</strain>
    </source>
</reference>
<evidence type="ECO:0000256" key="2">
    <source>
        <dbReference type="SAM" id="Phobius"/>
    </source>
</evidence>
<dbReference type="GO" id="GO:0004222">
    <property type="term" value="F:metalloendopeptidase activity"/>
    <property type="evidence" value="ECO:0007669"/>
    <property type="project" value="TreeGrafter"/>
</dbReference>
<dbReference type="CDD" id="cd12797">
    <property type="entry name" value="M23_peptidase"/>
    <property type="match status" value="1"/>
</dbReference>